<proteinExistence type="predicted"/>
<name>A0A6M2DZ33_XENCH</name>
<sequence length="450" mass="52128">MDMKQLSAVIFLLCVGIGRMTQGDTETKASTQNLKQDLLFINEGRMLATAEKWNLVIDVNLTEYENANDDMQLWIRGLQDTENPLRKGKSLINTTSYLSMEYEMIKEMCLAIRREIDDISHATYPRWSRELVNGLGTVLKFLAGTPDNRDLEGINMRLQELENQFGKIRHLQKIQATLINATYDLSRQNTAQINTLIRITTEHRIEILEMEREKAEREEILEVVEESKHVLSANFRVLESLIAKLENELTKLRIALEKAVEGKLSALFLPPTELYDTLSDIQKLLPSTLSFPQQLRKSTIYEFYDLISVRTATWGSSFRLFIELPLKTSQREFTVFRALPLPHFDNASKVYIYIKPENKYFAISDDRSKFMELSDLNDCRGTRIRICAPHVPIQIPPGKTGHAKMIENTCMKYVARNFRSVWYKGDNKWVYSLTKPVEIIIRCDHSVYSR</sequence>
<evidence type="ECO:0000313" key="3">
    <source>
        <dbReference type="EMBL" id="NOV50970.1"/>
    </source>
</evidence>
<keyword evidence="2" id="KW-0732">Signal</keyword>
<evidence type="ECO:0000256" key="2">
    <source>
        <dbReference type="SAM" id="SignalP"/>
    </source>
</evidence>
<organism evidence="3">
    <name type="scientific">Xenopsylla cheopis</name>
    <name type="common">Oriental rat flea</name>
    <name type="synonym">Pulex cheopis</name>
    <dbReference type="NCBI Taxonomy" id="163159"/>
    <lineage>
        <taxon>Eukaryota</taxon>
        <taxon>Metazoa</taxon>
        <taxon>Ecdysozoa</taxon>
        <taxon>Arthropoda</taxon>
        <taxon>Hexapoda</taxon>
        <taxon>Insecta</taxon>
        <taxon>Pterygota</taxon>
        <taxon>Neoptera</taxon>
        <taxon>Endopterygota</taxon>
        <taxon>Siphonaptera</taxon>
        <taxon>Pulicidae</taxon>
        <taxon>Xenopsyllinae</taxon>
        <taxon>Xenopsylla</taxon>
    </lineage>
</organism>
<evidence type="ECO:0000256" key="1">
    <source>
        <dbReference type="SAM" id="Coils"/>
    </source>
</evidence>
<dbReference type="InterPro" id="IPR022048">
    <property type="entry name" value="Envelope_fusion-like"/>
</dbReference>
<accession>A0A6M2DZ33</accession>
<keyword evidence="1" id="KW-0175">Coiled coil</keyword>
<feature type="chain" id="PRO_5026648143" evidence="2">
    <location>
        <begin position="24"/>
        <end position="450"/>
    </location>
</feature>
<reference evidence="3" key="1">
    <citation type="submission" date="2020-03" db="EMBL/GenBank/DDBJ databases">
        <title>Transcriptomic Profiling of the Digestive Tract of the Rat Flea, Xenopsylla cheopis, Following Blood Feeding and Infection with Yersinia pestis.</title>
        <authorList>
            <person name="Bland D.M."/>
            <person name="Martens C.A."/>
            <person name="Virtaneva K."/>
            <person name="Kanakabandi K."/>
            <person name="Long D."/>
            <person name="Rosenke R."/>
            <person name="Saturday G.A."/>
            <person name="Hoyt F.H."/>
            <person name="Bruno D.P."/>
            <person name="Ribeiro J.M.C."/>
            <person name="Hinnebusch J."/>
        </authorList>
    </citation>
    <scope>NUCLEOTIDE SEQUENCE</scope>
</reference>
<dbReference type="Pfam" id="PF12259">
    <property type="entry name" value="Baculo_F"/>
    <property type="match status" value="1"/>
</dbReference>
<dbReference type="EMBL" id="GIIL01007244">
    <property type="protein sequence ID" value="NOV50970.1"/>
    <property type="molecule type" value="Transcribed_RNA"/>
</dbReference>
<feature type="signal peptide" evidence="2">
    <location>
        <begin position="1"/>
        <end position="23"/>
    </location>
</feature>
<dbReference type="AlphaFoldDB" id="A0A6M2DZ33"/>
<feature type="coiled-coil region" evidence="1">
    <location>
        <begin position="198"/>
        <end position="262"/>
    </location>
</feature>
<protein>
    <submittedName>
        <fullName evidence="3">Putative secreted protein</fullName>
    </submittedName>
</protein>